<evidence type="ECO:0000256" key="1">
    <source>
        <dbReference type="SAM" id="MobiDB-lite"/>
    </source>
</evidence>
<protein>
    <submittedName>
        <fullName evidence="3">Uncharacterized protein</fullName>
    </submittedName>
</protein>
<dbReference type="AlphaFoldDB" id="A0A9Q5NAT0"/>
<name>A0A9Q5NAT0_SANBA</name>
<comment type="caution">
    <text evidence="3">The sequence shown here is derived from an EMBL/GenBank/DDBJ whole genome shotgun (WGS) entry which is preliminary data.</text>
</comment>
<feature type="compositionally biased region" description="Low complexity" evidence="1">
    <location>
        <begin position="130"/>
        <end position="149"/>
    </location>
</feature>
<evidence type="ECO:0000313" key="3">
    <source>
        <dbReference type="EMBL" id="OCB90196.1"/>
    </source>
</evidence>
<accession>A0A9Q5NAT0</accession>
<dbReference type="EMBL" id="LNZH02000139">
    <property type="protein sequence ID" value="OCB90196.1"/>
    <property type="molecule type" value="Genomic_DNA"/>
</dbReference>
<gene>
    <name evidence="3" type="ORF">A7U60_g2567</name>
</gene>
<keyword evidence="2" id="KW-1133">Transmembrane helix</keyword>
<organism evidence="3 4">
    <name type="scientific">Sanghuangporus baumii</name>
    <name type="common">Phellinus baumii</name>
    <dbReference type="NCBI Taxonomy" id="108892"/>
    <lineage>
        <taxon>Eukaryota</taxon>
        <taxon>Fungi</taxon>
        <taxon>Dikarya</taxon>
        <taxon>Basidiomycota</taxon>
        <taxon>Agaricomycotina</taxon>
        <taxon>Agaricomycetes</taxon>
        <taxon>Hymenochaetales</taxon>
        <taxon>Hymenochaetaceae</taxon>
        <taxon>Sanghuangporus</taxon>
    </lineage>
</organism>
<reference evidence="3" key="1">
    <citation type="submission" date="2016-06" db="EMBL/GenBank/DDBJ databases">
        <title>Draft Genome sequence of the fungus Inonotus baumii.</title>
        <authorList>
            <person name="Zhu H."/>
            <person name="Lin W."/>
        </authorList>
    </citation>
    <scope>NUCLEOTIDE SEQUENCE</scope>
    <source>
        <strain evidence="3">821</strain>
    </source>
</reference>
<feature type="region of interest" description="Disordered" evidence="1">
    <location>
        <begin position="120"/>
        <end position="164"/>
    </location>
</feature>
<proteinExistence type="predicted"/>
<dbReference type="Proteomes" id="UP000757232">
    <property type="component" value="Unassembled WGS sequence"/>
</dbReference>
<evidence type="ECO:0000256" key="2">
    <source>
        <dbReference type="SAM" id="Phobius"/>
    </source>
</evidence>
<evidence type="ECO:0000313" key="4">
    <source>
        <dbReference type="Proteomes" id="UP000757232"/>
    </source>
</evidence>
<keyword evidence="4" id="KW-1185">Reference proteome</keyword>
<keyword evidence="2" id="KW-0472">Membrane</keyword>
<sequence>MVDDEGSLRLSSLQLLEPVSNKEKDERKENRIANVILTYSHSHRHPPLRPRRRSTSAFIVAFILAGEMKYPISLLLVCLSVALVRVGAQTQTLVDDAGETVVVAVTTNLLGIATTQTLQTLDAEDETETDTSTSTTSTRTSTSTSTTTTQNQGPVGQPATTTETSVTTYQYTTTDAAGNTQVLQDVYTPTSHVTTVSALTFAGTIVDYSSWVGLIGTNTAATDLDAVSSAHQPLRLLQQKQFWAGAMAVAAGTLWGAWLVLL</sequence>
<keyword evidence="2" id="KW-0812">Transmembrane</keyword>
<dbReference type="OrthoDB" id="3257429at2759"/>
<feature type="transmembrane region" description="Helical" evidence="2">
    <location>
        <begin position="242"/>
        <end position="261"/>
    </location>
</feature>